<feature type="compositionally biased region" description="Basic residues" evidence="2">
    <location>
        <begin position="163"/>
        <end position="172"/>
    </location>
</feature>
<evidence type="ECO:0000313" key="4">
    <source>
        <dbReference type="EMBL" id="OTF94664.1"/>
    </source>
</evidence>
<dbReference type="Gene3D" id="1.25.40.10">
    <property type="entry name" value="Tetratricopeptide repeat domain"/>
    <property type="match status" value="3"/>
</dbReference>
<dbReference type="InterPro" id="IPR011990">
    <property type="entry name" value="TPR-like_helical_dom_sf"/>
</dbReference>
<feature type="compositionally biased region" description="Polar residues" evidence="2">
    <location>
        <begin position="128"/>
        <end position="144"/>
    </location>
</feature>
<evidence type="ECO:0000256" key="2">
    <source>
        <dbReference type="SAM" id="MobiDB-lite"/>
    </source>
</evidence>
<keyword evidence="5" id="KW-1185">Reference proteome</keyword>
<feature type="compositionally biased region" description="Low complexity" evidence="2">
    <location>
        <begin position="152"/>
        <end position="162"/>
    </location>
</feature>
<gene>
    <name evidence="4" type="ORF">HannXRQ_Chr15g0474561</name>
    <name evidence="3" type="ORF">HanXRQr2_Chr15g0685391</name>
</gene>
<evidence type="ECO:0000313" key="5">
    <source>
        <dbReference type="Proteomes" id="UP000215914"/>
    </source>
</evidence>
<reference evidence="3 5" key="1">
    <citation type="journal article" date="2017" name="Nature">
        <title>The sunflower genome provides insights into oil metabolism, flowering and Asterid evolution.</title>
        <authorList>
            <person name="Badouin H."/>
            <person name="Gouzy J."/>
            <person name="Grassa C.J."/>
            <person name="Murat F."/>
            <person name="Staton S.E."/>
            <person name="Cottret L."/>
            <person name="Lelandais-Briere C."/>
            <person name="Owens G.L."/>
            <person name="Carrere S."/>
            <person name="Mayjonade B."/>
            <person name="Legrand L."/>
            <person name="Gill N."/>
            <person name="Kane N.C."/>
            <person name="Bowers J.E."/>
            <person name="Hubner S."/>
            <person name="Bellec A."/>
            <person name="Berard A."/>
            <person name="Berges H."/>
            <person name="Blanchet N."/>
            <person name="Boniface M.C."/>
            <person name="Brunel D."/>
            <person name="Catrice O."/>
            <person name="Chaidir N."/>
            <person name="Claudel C."/>
            <person name="Donnadieu C."/>
            <person name="Faraut T."/>
            <person name="Fievet G."/>
            <person name="Helmstetter N."/>
            <person name="King M."/>
            <person name="Knapp S.J."/>
            <person name="Lai Z."/>
            <person name="Le Paslier M.C."/>
            <person name="Lippi Y."/>
            <person name="Lorenzon L."/>
            <person name="Mandel J.R."/>
            <person name="Marage G."/>
            <person name="Marchand G."/>
            <person name="Marquand E."/>
            <person name="Bret-Mestries E."/>
            <person name="Morien E."/>
            <person name="Nambeesan S."/>
            <person name="Nguyen T."/>
            <person name="Pegot-Espagnet P."/>
            <person name="Pouilly N."/>
            <person name="Raftis F."/>
            <person name="Sallet E."/>
            <person name="Schiex T."/>
            <person name="Thomas J."/>
            <person name="Vandecasteele C."/>
            <person name="Vares D."/>
            <person name="Vear F."/>
            <person name="Vautrin S."/>
            <person name="Crespi M."/>
            <person name="Mangin B."/>
            <person name="Burke J.M."/>
            <person name="Salse J."/>
            <person name="Munos S."/>
            <person name="Vincourt P."/>
            <person name="Rieseberg L.H."/>
            <person name="Langlade N.B."/>
        </authorList>
    </citation>
    <scope>NUCLEOTIDE SEQUENCE [LARGE SCALE GENOMIC DNA]</scope>
    <source>
        <strain evidence="5">cv. SF193</strain>
        <tissue evidence="3">Leaves</tissue>
    </source>
</reference>
<reference evidence="4" key="2">
    <citation type="submission" date="2017-02" db="EMBL/GenBank/DDBJ databases">
        <title>Sunflower complete genome.</title>
        <authorList>
            <person name="Langlade N."/>
            <person name="Munos S."/>
        </authorList>
    </citation>
    <scope>NUCLEOTIDE SEQUENCE [LARGE SCALE GENOMIC DNA]</scope>
    <source>
        <tissue evidence="4">Leaves</tissue>
    </source>
</reference>
<evidence type="ECO:0000313" key="3">
    <source>
        <dbReference type="EMBL" id="KAF5763868.1"/>
    </source>
</evidence>
<proteinExistence type="predicted"/>
<dbReference type="STRING" id="4232.A0A251S740"/>
<dbReference type="Gramene" id="mRNA:HanXRQr2_Chr15g0685391">
    <property type="protein sequence ID" value="mRNA:HanXRQr2_Chr15g0685391"/>
    <property type="gene ID" value="HanXRQr2_Chr15g0685391"/>
</dbReference>
<feature type="repeat" description="TPR" evidence="1">
    <location>
        <begin position="394"/>
        <end position="427"/>
    </location>
</feature>
<feature type="region of interest" description="Disordered" evidence="2">
    <location>
        <begin position="1"/>
        <end position="55"/>
    </location>
</feature>
<dbReference type="FunCoup" id="A0A251S740">
    <property type="interactions" value="45"/>
</dbReference>
<dbReference type="AlphaFoldDB" id="A0A251S740"/>
<dbReference type="PANTHER" id="PTHR46284:SF1">
    <property type="entry name" value="PROTEIN KINESIN LIGHT CHAIN-RELATED 2"/>
    <property type="match status" value="1"/>
</dbReference>
<dbReference type="EMBL" id="MNCJ02000330">
    <property type="protein sequence ID" value="KAF5763868.1"/>
    <property type="molecule type" value="Genomic_DNA"/>
</dbReference>
<dbReference type="SMART" id="SM00028">
    <property type="entry name" value="TPR"/>
    <property type="match status" value="10"/>
</dbReference>
<dbReference type="EMBL" id="CM007904">
    <property type="protein sequence ID" value="OTF94664.1"/>
    <property type="molecule type" value="Genomic_DNA"/>
</dbReference>
<keyword evidence="1" id="KW-0802">TPR repeat</keyword>
<dbReference type="OMA" id="SIDCNIG"/>
<name>A0A251S740_HELAN</name>
<feature type="compositionally biased region" description="Low complexity" evidence="2">
    <location>
        <begin position="11"/>
        <end position="22"/>
    </location>
</feature>
<feature type="region of interest" description="Disordered" evidence="2">
    <location>
        <begin position="108"/>
        <end position="176"/>
    </location>
</feature>
<dbReference type="SUPFAM" id="SSF48452">
    <property type="entry name" value="TPR-like"/>
    <property type="match status" value="1"/>
</dbReference>
<dbReference type="InterPro" id="IPR019734">
    <property type="entry name" value="TPR_rpt"/>
</dbReference>
<sequence>MPELVIEHPTSNPNSGNIPNGNYLPHKDLFGYSSPRSPLSTHSPESDSMDLGVDSPGALDTSIEQLYHNVCEMQSSDQSPSRFSYLSYGHESRIDSELRFLAGGDFMKPASDVTKEPGVETDEKEPNEASNDTNSVVVKPNESSGPKARTISPKTRPPSGKKTTSKTNKKHEKNPVTEDAGYLATYLLKQARDLLSTGENPKKAFELAQRALKSFEMSQSEKPNLEFVMCLHIVAALNCSLGRYTDAIPLLERSIEIPNMDEGQKHSLAKFAGCMQLGDAYAMLGNIENSTLCYTAGLEIQRQVLGETDARFGETCRYVAEAHVQAMRFDEAKRLCQMALDIHKSGSPASLEEAADRRLMGLICDSMGDYETALEHYVLASMAMSAGGHDADVAAIDVCIGDAYLALARYDEAIFSYQKALNLFKSTKGENHPSSASVFVRLADVNNKIGKFRESKSYCENALRIYVKPVPGFPKEEIASGLIEVSAIYESMKELDQALNLLKKALKVYGKAPGQSSTVAGIEAQIGVLYYMMGRYSESYNSLKAAVAKLRVIGEKKSALFGVALNQMGLACVQINSINEAADLFEEARGILETEYGPHHPDTLGVYSNLAGTYDAMGRWNDAIEILEYVVGMREEKLGTANPDVEDEKRRLAELLEDVGRNRNKKSLSLEYLLDA</sequence>
<protein>
    <submittedName>
        <fullName evidence="3">43kDa postsynaptic protein</fullName>
    </submittedName>
    <submittedName>
        <fullName evidence="4">Putative tetratricopeptide repeat (TPR)-like superfamily protein</fullName>
    </submittedName>
</protein>
<reference evidence="3" key="3">
    <citation type="submission" date="2020-06" db="EMBL/GenBank/DDBJ databases">
        <title>Helianthus annuus Genome sequencing and assembly Release 2.</title>
        <authorList>
            <person name="Gouzy J."/>
            <person name="Langlade N."/>
            <person name="Munos S."/>
        </authorList>
    </citation>
    <scope>NUCLEOTIDE SEQUENCE</scope>
    <source>
        <tissue evidence="3">Leaves</tissue>
    </source>
</reference>
<accession>A0A251S740</accession>
<feature type="compositionally biased region" description="Polar residues" evidence="2">
    <location>
        <begin position="34"/>
        <end position="43"/>
    </location>
</feature>
<organism evidence="4 5">
    <name type="scientific">Helianthus annuus</name>
    <name type="common">Common sunflower</name>
    <dbReference type="NCBI Taxonomy" id="4232"/>
    <lineage>
        <taxon>Eukaryota</taxon>
        <taxon>Viridiplantae</taxon>
        <taxon>Streptophyta</taxon>
        <taxon>Embryophyta</taxon>
        <taxon>Tracheophyta</taxon>
        <taxon>Spermatophyta</taxon>
        <taxon>Magnoliopsida</taxon>
        <taxon>eudicotyledons</taxon>
        <taxon>Gunneridae</taxon>
        <taxon>Pentapetalae</taxon>
        <taxon>asterids</taxon>
        <taxon>campanulids</taxon>
        <taxon>Asterales</taxon>
        <taxon>Asteraceae</taxon>
        <taxon>Asteroideae</taxon>
        <taxon>Heliantheae alliance</taxon>
        <taxon>Heliantheae</taxon>
        <taxon>Helianthus</taxon>
    </lineage>
</organism>
<dbReference type="Pfam" id="PF13424">
    <property type="entry name" value="TPR_12"/>
    <property type="match status" value="2"/>
</dbReference>
<dbReference type="InParanoid" id="A0A251S740"/>
<dbReference type="OrthoDB" id="5986190at2759"/>
<dbReference type="PANTHER" id="PTHR46284">
    <property type="entry name" value="PROTEIN KINESIN LIGHT CHAIN-RELATED 3"/>
    <property type="match status" value="1"/>
</dbReference>
<dbReference type="PROSITE" id="PS50005">
    <property type="entry name" value="TPR"/>
    <property type="match status" value="1"/>
</dbReference>
<evidence type="ECO:0000256" key="1">
    <source>
        <dbReference type="PROSITE-ProRule" id="PRU00339"/>
    </source>
</evidence>
<dbReference type="Proteomes" id="UP000215914">
    <property type="component" value="Chromosome 15"/>
</dbReference>